<keyword evidence="2" id="KW-0963">Cytoplasm</keyword>
<dbReference type="PANTHER" id="PTHR45870">
    <property type="entry name" value="TUBULIN MONOGLYCYLASE TTLL3"/>
    <property type="match status" value="1"/>
</dbReference>
<evidence type="ECO:0000256" key="5">
    <source>
        <dbReference type="ARBA" id="ARBA00022840"/>
    </source>
</evidence>
<proteinExistence type="predicted"/>
<feature type="region of interest" description="Disordered" evidence="6">
    <location>
        <begin position="537"/>
        <end position="574"/>
    </location>
</feature>
<feature type="compositionally biased region" description="Low complexity" evidence="6">
    <location>
        <begin position="883"/>
        <end position="902"/>
    </location>
</feature>
<dbReference type="Gene3D" id="3.30.470.20">
    <property type="entry name" value="ATP-grasp fold, B domain"/>
    <property type="match status" value="1"/>
</dbReference>
<feature type="region of interest" description="Disordered" evidence="6">
    <location>
        <begin position="85"/>
        <end position="120"/>
    </location>
</feature>
<keyword evidence="3 7" id="KW-0436">Ligase</keyword>
<sequence length="1876" mass="201914">MASNSVPQARHAVPVDFAALEAMSSPHGFTLTDRPGNDISVSAGTVNSRGEQPLFPRKFAEHPVDLELVAPRNVAQTALHLQNGNMVRESGNSDLEADTRGSSRSTATIGSEYSTDDSTDQACDRVTQGYTRLLPESGVLVANEPDGPVGCQASTEGIHAYPDAGGANGGSHVSSLQANEGTPQYSDEESDGKGCSDSKNAAQSKKDFSFTMAPNFLAGDNTPLYHTASGRVRKEFFSGGFSPSESLTRSKSPRLPLSVESYSDATTVTGGLDSNRKTPLIHTLGGAVFSPRDERGSLAIHVAVMNPHAPTYTDSSTTKVPRSSRQSRSSSASAASSRCKGKDSESRFRFKHSPRLCSPRPLLSFNSPLPFRERGLSPGNNHVSIPTSPTVKSRGVRPPRNSVTQIRSSVSTVLRQAVSSEEGGGNKQRNQPLCNSGGTTSRNRGTLSGRKNTLSSRPLSCPPRRGADPMISEAPVPLPFPSFREPGQAGYRHFRPGTDLRLPSDDFLRAFTWLPRHSVVATPRVCSQLEKKCLLSSRGVRAGRSPASSHSPKMSSSKKVSTPERHVKSSPTRSLPKKLEISFSDVCALHEPLECRFGPSMSSARTRKCPGSAGLRSFETELKERTLNIETARDTNVPLIEPGPVKQGALLVANGPDFSGNITTGSNLNDPCDLAVSTATADGGSSDPQLGGQPQIVSNLCQTSTHSVDDNACGSLSPGESPRHLPDSNIEGLSEESHDQLSANEQVAKPHVPASPCLLRTSRKSKQKSEMFASPRSSTDVYSRADPPSAIVSGAFRTGMSCVPKQPNISGHRRDGRGGSVPGSGRKEVPDACRSDVGGAVTSAASSRGGSLRGRPPVDLLALAIHHKLLESGIIPAPLSLCPRGRGSSPSAGKRPSSSSGGEPSTDPWQLIAAALSQATPPESAQTSRSRTSRWIDGLGAARGRYQPVPFTSLYAVLRRDHGLVHRPVPSSETRSPWESGVSTRRRQYSFETTELITHDGIADACRFADVFEDADPDTTHQNSLTGDLLTPAAYGGFREASASIRIPDAIAGHNSDGAERSQHISQKTKQSGGCASQNKAKTGLANTPATFSCASSGRTSSTRKAEALTGAKSAARPCPGTKLIQKRKSVSPSGKDVPQTIEEWQSQNDAMNKKVFSSMSPRVIKEELLRRGWVENPDGFSKFFHLRWLPSAGTLGQLRDKHRAEIVALTPGVEITPSTSARPPATARERQKKGAGATCFDAFDEEKLMPYQIVNKFPDTSGLTTRIGLLKSLRSNMPFLLDKPHDAVIPRSYILNDEDEVAAFREDYVLTRSEAILKRYLLRWAYSLSESYGKSLSVSSEECPTPNSSSKGSSRVAAEPAEALGVENGKEISETPPSDNPLTSESNTPFGPQKTPEDEPANDTDCSGDGCDRPSQVSAHAFTPAIIGPEMNLSRTSLGVVLSEIFLLGPSTGTTATEEGLMFDAVKVAFPKLPPQAVKAAIYAVFRARAHRSRAATILDCSIISETELASLEKPSLHLPADIDLEKAEAAIDAILGVFADKHEEFGQHTSNVPFEGQASSDMLGDTTGKLPQIVREAADALRWLRRRGRKQWSLNGWSSAWVLKSACISKTAPSASVCHHLADIEKIIRGKFIPQLLIQKLVEKPLIVNGKTFDIRVFVLVTSWSPLTVWMYKKALVRVAEGTRRNRSGKATTPRMRQHDSSEALCPLAKEGEIWSSQALRELLQGVCGDDIWISSIYPQMRKTVTETCHSVQNEVVHRARSHELFAFDFLVDSSFKPWLLEVTKSPDPASGSSTRCVQDLASQCLCDSLKVILDWNPKTRLDTGNFEMIHVGPPTNGIAAIWARQDLVVKGSSCTRALPHRHDSSRKASSPRE</sequence>
<feature type="compositionally biased region" description="Polar residues" evidence="6">
    <location>
        <begin position="100"/>
        <end position="113"/>
    </location>
</feature>
<reference evidence="7 8" key="1">
    <citation type="submission" date="2014-04" db="EMBL/GenBank/DDBJ databases">
        <authorList>
            <person name="Sibley D."/>
            <person name="Venepally P."/>
            <person name="Karamycheva S."/>
            <person name="Hadjithomas M."/>
            <person name="Khan A."/>
            <person name="Brunk B."/>
            <person name="Roos D."/>
            <person name="Caler E."/>
            <person name="Lorenzi H."/>
        </authorList>
    </citation>
    <scope>NUCLEOTIDE SEQUENCE [LARGE SCALE GENOMIC DNA]</scope>
    <source>
        <strain evidence="7 8">MAS</strain>
    </source>
</reference>
<keyword evidence="4" id="KW-0547">Nucleotide-binding</keyword>
<feature type="compositionally biased region" description="Polar residues" evidence="6">
    <location>
        <begin position="401"/>
        <end position="419"/>
    </location>
</feature>
<dbReference type="InterPro" id="IPR051437">
    <property type="entry name" value="TTLL_monoglycylase"/>
</dbReference>
<feature type="region of interest" description="Disordered" evidence="6">
    <location>
        <begin position="1053"/>
        <end position="1082"/>
    </location>
</feature>
<feature type="region of interest" description="Disordered" evidence="6">
    <location>
        <begin position="1337"/>
        <end position="1414"/>
    </location>
</feature>
<evidence type="ECO:0000256" key="6">
    <source>
        <dbReference type="SAM" id="MobiDB-lite"/>
    </source>
</evidence>
<dbReference type="GO" id="GO:0015630">
    <property type="term" value="C:microtubule cytoskeleton"/>
    <property type="evidence" value="ECO:0007669"/>
    <property type="project" value="TreeGrafter"/>
</dbReference>
<evidence type="ECO:0000313" key="8">
    <source>
        <dbReference type="Proteomes" id="UP000028821"/>
    </source>
</evidence>
<comment type="subcellular location">
    <subcellularLocation>
        <location evidence="1">Cytoplasm</location>
    </subcellularLocation>
</comment>
<feature type="region of interest" description="Disordered" evidence="6">
    <location>
        <begin position="707"/>
        <end position="786"/>
    </location>
</feature>
<feature type="compositionally biased region" description="Polar residues" evidence="6">
    <location>
        <begin position="427"/>
        <end position="458"/>
    </location>
</feature>
<dbReference type="Proteomes" id="UP000028821">
    <property type="component" value="Unassembled WGS sequence"/>
</dbReference>
<feature type="compositionally biased region" description="Low complexity" evidence="6">
    <location>
        <begin position="545"/>
        <end position="560"/>
    </location>
</feature>
<evidence type="ECO:0000256" key="2">
    <source>
        <dbReference type="ARBA" id="ARBA00022490"/>
    </source>
</evidence>
<dbReference type="GO" id="GO:0070736">
    <property type="term" value="F:protein-glycine ligase activity, initiating"/>
    <property type="evidence" value="ECO:0007669"/>
    <property type="project" value="TreeGrafter"/>
</dbReference>
<dbReference type="VEuPathDB" id="ToxoDB:TGMAS_265080"/>
<feature type="region of interest" description="Disordered" evidence="6">
    <location>
        <begin position="308"/>
        <end position="471"/>
    </location>
</feature>
<feature type="region of interest" description="Disordered" evidence="6">
    <location>
        <begin position="804"/>
        <end position="855"/>
    </location>
</feature>
<dbReference type="OrthoDB" id="202825at2759"/>
<feature type="compositionally biased region" description="Polar residues" evidence="6">
    <location>
        <begin position="1376"/>
        <end position="1391"/>
    </location>
</feature>
<keyword evidence="5" id="KW-0067">ATP-binding</keyword>
<feature type="compositionally biased region" description="Polar residues" evidence="6">
    <location>
        <begin position="378"/>
        <end position="391"/>
    </location>
</feature>
<evidence type="ECO:0000256" key="1">
    <source>
        <dbReference type="ARBA" id="ARBA00004496"/>
    </source>
</evidence>
<dbReference type="Pfam" id="PF03133">
    <property type="entry name" value="TTL"/>
    <property type="match status" value="1"/>
</dbReference>
<feature type="region of interest" description="Disordered" evidence="6">
    <location>
        <begin position="145"/>
        <end position="201"/>
    </location>
</feature>
<name>A0A086Q8P9_TOXGO</name>
<organism evidence="7 8">
    <name type="scientific">Toxoplasma gondii MAS</name>
    <dbReference type="NCBI Taxonomy" id="943118"/>
    <lineage>
        <taxon>Eukaryota</taxon>
        <taxon>Sar</taxon>
        <taxon>Alveolata</taxon>
        <taxon>Apicomplexa</taxon>
        <taxon>Conoidasida</taxon>
        <taxon>Coccidia</taxon>
        <taxon>Eucoccidiorida</taxon>
        <taxon>Eimeriorina</taxon>
        <taxon>Sarcocystidae</taxon>
        <taxon>Toxoplasma</taxon>
    </lineage>
</organism>
<feature type="compositionally biased region" description="Polar residues" evidence="6">
    <location>
        <begin position="312"/>
        <end position="321"/>
    </location>
</feature>
<evidence type="ECO:0000313" key="7">
    <source>
        <dbReference type="EMBL" id="KFH08981.1"/>
    </source>
</evidence>
<dbReference type="InterPro" id="IPR004344">
    <property type="entry name" value="TTL/TTLL_fam"/>
</dbReference>
<feature type="compositionally biased region" description="Basic and acidic residues" evidence="6">
    <location>
        <begin position="825"/>
        <end position="834"/>
    </location>
</feature>
<evidence type="ECO:0000256" key="4">
    <source>
        <dbReference type="ARBA" id="ARBA00022741"/>
    </source>
</evidence>
<feature type="region of interest" description="Disordered" evidence="6">
    <location>
        <begin position="880"/>
        <end position="907"/>
    </location>
</feature>
<feature type="compositionally biased region" description="Low complexity" evidence="6">
    <location>
        <begin position="846"/>
        <end position="855"/>
    </location>
</feature>
<dbReference type="EMBL" id="AEXC02001961">
    <property type="protein sequence ID" value="KFH08981.1"/>
    <property type="molecule type" value="Genomic_DNA"/>
</dbReference>
<evidence type="ECO:0000256" key="3">
    <source>
        <dbReference type="ARBA" id="ARBA00022598"/>
    </source>
</evidence>
<dbReference type="PANTHER" id="PTHR45870:SF2">
    <property type="entry name" value="TUBULIN MONOGLYCYLASE TTLL3"/>
    <property type="match status" value="1"/>
</dbReference>
<feature type="compositionally biased region" description="Polar residues" evidence="6">
    <location>
        <begin position="1337"/>
        <end position="1354"/>
    </location>
</feature>
<feature type="compositionally biased region" description="Polar residues" evidence="6">
    <location>
        <begin position="171"/>
        <end position="185"/>
    </location>
</feature>
<feature type="compositionally biased region" description="Low complexity" evidence="6">
    <location>
        <begin position="323"/>
        <end position="338"/>
    </location>
</feature>
<dbReference type="GO" id="GO:0005737">
    <property type="term" value="C:cytoplasm"/>
    <property type="evidence" value="ECO:0007669"/>
    <property type="project" value="UniProtKB-SubCell"/>
</dbReference>
<dbReference type="PROSITE" id="PS51221">
    <property type="entry name" value="TTL"/>
    <property type="match status" value="1"/>
</dbReference>
<gene>
    <name evidence="7" type="ORF">TGMAS_265080</name>
</gene>
<protein>
    <submittedName>
        <fullName evidence="7">Tubulin-tyrosine ligase family protein</fullName>
    </submittedName>
</protein>
<comment type="caution">
    <text evidence="7">The sequence shown here is derived from an EMBL/GenBank/DDBJ whole genome shotgun (WGS) entry which is preliminary data.</text>
</comment>
<feature type="compositionally biased region" description="Polar residues" evidence="6">
    <location>
        <begin position="1064"/>
        <end position="1082"/>
    </location>
</feature>
<accession>A0A086Q8P9</accession>
<dbReference type="GO" id="GO:0005524">
    <property type="term" value="F:ATP binding"/>
    <property type="evidence" value="ECO:0007669"/>
    <property type="project" value="UniProtKB-KW"/>
</dbReference>